<protein>
    <submittedName>
        <fullName evidence="2">Uncharacterized protein</fullName>
    </submittedName>
</protein>
<dbReference type="AlphaFoldDB" id="A0A0J1GFD3"/>
<keyword evidence="3" id="KW-1185">Reference proteome</keyword>
<gene>
    <name evidence="2" type="ORF">ABT58_22790</name>
</gene>
<organism evidence="2 3">
    <name type="scientific">Photobacterium aphoticum</name>
    <dbReference type="NCBI Taxonomy" id="754436"/>
    <lineage>
        <taxon>Bacteria</taxon>
        <taxon>Pseudomonadati</taxon>
        <taxon>Pseudomonadota</taxon>
        <taxon>Gammaproteobacteria</taxon>
        <taxon>Vibrionales</taxon>
        <taxon>Vibrionaceae</taxon>
        <taxon>Photobacterium</taxon>
    </lineage>
</organism>
<evidence type="ECO:0000313" key="3">
    <source>
        <dbReference type="Proteomes" id="UP000036426"/>
    </source>
</evidence>
<sequence>MIIFGAEIVRKFFQHRREMRELAYKHEQALKENDEHSRLKEEVAQLKARVEVLEAIVTDKKYTLSQDIDNLS</sequence>
<evidence type="ECO:0000313" key="2">
    <source>
        <dbReference type="EMBL" id="KLU98414.1"/>
    </source>
</evidence>
<keyword evidence="1" id="KW-0175">Coiled coil</keyword>
<comment type="caution">
    <text evidence="2">The sequence shown here is derived from an EMBL/GenBank/DDBJ whole genome shotgun (WGS) entry which is preliminary data.</text>
</comment>
<proteinExistence type="predicted"/>
<dbReference type="Proteomes" id="UP000036426">
    <property type="component" value="Unassembled WGS sequence"/>
</dbReference>
<feature type="coiled-coil region" evidence="1">
    <location>
        <begin position="29"/>
        <end position="56"/>
    </location>
</feature>
<reference evidence="2 3" key="1">
    <citation type="submission" date="2015-05" db="EMBL/GenBank/DDBJ databases">
        <title>Photobacterium galathea sp. nov.</title>
        <authorList>
            <person name="Machado H."/>
            <person name="Gram L."/>
        </authorList>
    </citation>
    <scope>NUCLEOTIDE SEQUENCE [LARGE SCALE GENOMIC DNA]</scope>
    <source>
        <strain evidence="2 3">DSM 25995</strain>
    </source>
</reference>
<dbReference type="PATRIC" id="fig|754436.4.peg.4782"/>
<accession>A0A0J1GFD3</accession>
<name>A0A0J1GFD3_9GAMM</name>
<evidence type="ECO:0000256" key="1">
    <source>
        <dbReference type="SAM" id="Coils"/>
    </source>
</evidence>
<dbReference type="EMBL" id="LDOV01000057">
    <property type="protein sequence ID" value="KLU98414.1"/>
    <property type="molecule type" value="Genomic_DNA"/>
</dbReference>